<dbReference type="OMA" id="GIMAISW"/>
<dbReference type="PANTHER" id="PTHR31720">
    <property type="entry name" value="SERPENTINE RECEPTOR, CLASS Z-RELATED"/>
    <property type="match status" value="1"/>
</dbReference>
<evidence type="ECO:0000256" key="1">
    <source>
        <dbReference type="SAM" id="Phobius"/>
    </source>
</evidence>
<sequence>MTNNSSIPLTEVHDGYFFNISKVFVFSLTAIFPFYNHVFQMNRERDKAIPVFPIINQIHKSMKIVYIQYYVCVFIGLTLYLGIKSAILGVVIAAMYFEMFYLQIHCNVCYLLLCLLAIQRFLIYFFPKIEQYVTLSEKVVKWVWVWSAHALVFSKIRFEIWYELSLWFYIITIIFNYVCNIIHSNYHQYSKNELSFITKLNKPQRYIMWQLIIIVALKITYIPTLFEVYEDYWSLLHTWRTVDALSTPLSIQLAYLGCNRRNLQTFLYSLKLKNVFKVVCCPWIQRSQVVDQSLDLSRSRSTGVPVY</sequence>
<feature type="transmembrane region" description="Helical" evidence="1">
    <location>
        <begin position="69"/>
        <end position="96"/>
    </location>
</feature>
<keyword evidence="1" id="KW-1133">Transmembrane helix</keyword>
<keyword evidence="3" id="KW-1185">Reference proteome</keyword>
<reference evidence="2" key="1">
    <citation type="submission" date="2007-07" db="EMBL/GenBank/DDBJ databases">
        <title>PCAP assembly of the Caenorhabditis remanei genome.</title>
        <authorList>
            <consortium name="The Caenorhabditis remanei Sequencing Consortium"/>
            <person name="Wilson R.K."/>
        </authorList>
    </citation>
    <scope>NUCLEOTIDE SEQUENCE [LARGE SCALE GENOMIC DNA]</scope>
    <source>
        <strain evidence="2">PB4641</strain>
    </source>
</reference>
<dbReference type="AlphaFoldDB" id="E3MH54"/>
<dbReference type="PANTHER" id="PTHR31720:SF12">
    <property type="entry name" value="SERPENTINE RECEPTOR, CLASS T-RELATED"/>
    <property type="match status" value="1"/>
</dbReference>
<feature type="transmembrane region" description="Helical" evidence="1">
    <location>
        <begin position="206"/>
        <end position="226"/>
    </location>
</feature>
<dbReference type="EMBL" id="DS268444">
    <property type="protein sequence ID" value="EFP01754.1"/>
    <property type="molecule type" value="Genomic_DNA"/>
</dbReference>
<dbReference type="InterPro" id="IPR018817">
    <property type="entry name" value="7TM_GPCR_serpentine_rcpt_Srz"/>
</dbReference>
<evidence type="ECO:0000313" key="3">
    <source>
        <dbReference type="Proteomes" id="UP000008281"/>
    </source>
</evidence>
<protein>
    <submittedName>
        <fullName evidence="2">Uncharacterized protein</fullName>
    </submittedName>
</protein>
<dbReference type="InParanoid" id="E3MH54"/>
<dbReference type="HOGENOM" id="CLU_056063_2_1_1"/>
<feature type="transmembrane region" description="Helical" evidence="1">
    <location>
        <begin position="16"/>
        <end position="35"/>
    </location>
</feature>
<organism evidence="3">
    <name type="scientific">Caenorhabditis remanei</name>
    <name type="common">Caenorhabditis vulgaris</name>
    <dbReference type="NCBI Taxonomy" id="31234"/>
    <lineage>
        <taxon>Eukaryota</taxon>
        <taxon>Metazoa</taxon>
        <taxon>Ecdysozoa</taxon>
        <taxon>Nematoda</taxon>
        <taxon>Chromadorea</taxon>
        <taxon>Rhabditida</taxon>
        <taxon>Rhabditina</taxon>
        <taxon>Rhabditomorpha</taxon>
        <taxon>Rhabditoidea</taxon>
        <taxon>Rhabditidae</taxon>
        <taxon>Peloderinae</taxon>
        <taxon>Caenorhabditis</taxon>
    </lineage>
</organism>
<name>E3MH54_CAERE</name>
<evidence type="ECO:0000313" key="2">
    <source>
        <dbReference type="EMBL" id="EFP01754.1"/>
    </source>
</evidence>
<proteinExistence type="predicted"/>
<keyword evidence="1" id="KW-0812">Transmembrane</keyword>
<accession>E3MH54</accession>
<feature type="transmembrane region" description="Helical" evidence="1">
    <location>
        <begin position="164"/>
        <end position="186"/>
    </location>
</feature>
<feature type="transmembrane region" description="Helical" evidence="1">
    <location>
        <begin position="102"/>
        <end position="127"/>
    </location>
</feature>
<dbReference type="Proteomes" id="UP000008281">
    <property type="component" value="Unassembled WGS sequence"/>
</dbReference>
<keyword evidence="1" id="KW-0472">Membrane</keyword>
<dbReference type="Pfam" id="PF10325">
    <property type="entry name" value="7TM_GPCR_Srz"/>
    <property type="match status" value="1"/>
</dbReference>
<gene>
    <name evidence="2" type="ORF">CRE_23372</name>
</gene>
<dbReference type="FunCoup" id="E3MH54">
    <property type="interactions" value="2"/>
</dbReference>